<dbReference type="PANTHER" id="PTHR10218:SF360">
    <property type="entry name" value="GUANINE NUCLEOTIDE-BINDING PROTEIN SUBUNIT ALPHA HOMOLOG"/>
    <property type="match status" value="1"/>
</dbReference>
<dbReference type="PROSITE" id="PS51882">
    <property type="entry name" value="G_ALPHA"/>
    <property type="match status" value="1"/>
</dbReference>
<dbReference type="PRINTS" id="PR00318">
    <property type="entry name" value="GPROTEINA"/>
</dbReference>
<dbReference type="GO" id="GO:0003924">
    <property type="term" value="F:GTPase activity"/>
    <property type="evidence" value="ECO:0007669"/>
    <property type="project" value="InterPro"/>
</dbReference>
<dbReference type="GO" id="GO:0031683">
    <property type="term" value="F:G-protein beta/gamma-subunit complex binding"/>
    <property type="evidence" value="ECO:0007669"/>
    <property type="project" value="InterPro"/>
</dbReference>
<keyword evidence="5 7" id="KW-0342">GTP-binding</keyword>
<dbReference type="SUPFAM" id="SSF47895">
    <property type="entry name" value="Transducin (alpha subunit), insertion domain"/>
    <property type="match status" value="1"/>
</dbReference>
<dbReference type="GO" id="GO:0005525">
    <property type="term" value="F:GTP binding"/>
    <property type="evidence" value="ECO:0007669"/>
    <property type="project" value="UniProtKB-KW"/>
</dbReference>
<name>A0A7I8VSU4_9ANNE</name>
<proteinExistence type="predicted"/>
<evidence type="ECO:0000256" key="2">
    <source>
        <dbReference type="ARBA" id="ARBA00022723"/>
    </source>
</evidence>
<dbReference type="OrthoDB" id="5817230at2759"/>
<dbReference type="InterPro" id="IPR011025">
    <property type="entry name" value="GproteinA_insert"/>
</dbReference>
<evidence type="ECO:0000256" key="6">
    <source>
        <dbReference type="ARBA" id="ARBA00023224"/>
    </source>
</evidence>
<dbReference type="FunFam" id="3.40.50.300:FF:000754">
    <property type="entry name" value="Guanine nucleotide-binding protein subunit alpha-13"/>
    <property type="match status" value="1"/>
</dbReference>
<keyword evidence="3 7" id="KW-0547">Nucleotide-binding</keyword>
<sequence>MEYCPFTACIDPEKRDQKLKSLRIDKQLKKEKKLARRRQRVLLLGTAESGKSTFLKQMRIIHGEQFKEDEMLLFKLTIYQNIVKGMLLIMRQAKMLVDNQNQWTWEKKQVEDFVEQQLRSLDSLNSKFYALIMPLKKQTQIESSKTIEAQDPELNETTVSNKEKLFLPLVSHFKSLWSEKVAKFVFRNRHIYEIDDSVQYYMDNIDRIGTPGYRPNIPDIVHSRRKTIGILEHELLVSQIPFVFIDVGGQRTERDNWLKCFAGITAILFLASSSEFDQRLGENPKKNKMRESLEIFQTIVNNKILINVAIILFLNKEDVLKKKVGAGANINSEFPQFKGDPNSPEQVLQFELSLFDEMRRDRSKPLFHHFTTAVNTDNIRVVFNAVKDTILQDNLNALMLH</sequence>
<evidence type="ECO:0000256" key="4">
    <source>
        <dbReference type="ARBA" id="ARBA00022842"/>
    </source>
</evidence>
<feature type="binding site" evidence="8">
    <location>
        <position position="227"/>
    </location>
    <ligand>
        <name>Mg(2+)</name>
        <dbReference type="ChEBI" id="CHEBI:18420"/>
    </ligand>
</feature>
<dbReference type="Proteomes" id="UP000549394">
    <property type="component" value="Unassembled WGS sequence"/>
</dbReference>
<comment type="subunit">
    <text evidence="1">G proteins are composed of 3 units; alpha, beta and gamma. The alpha chain contains the guanine nucleotide binding site.</text>
</comment>
<feature type="binding site" evidence="7">
    <location>
        <begin position="246"/>
        <end position="250"/>
    </location>
    <ligand>
        <name>GTP</name>
        <dbReference type="ChEBI" id="CHEBI:37565"/>
    </ligand>
</feature>
<keyword evidence="4 8" id="KW-0460">Magnesium</keyword>
<evidence type="ECO:0000256" key="3">
    <source>
        <dbReference type="ARBA" id="ARBA00022741"/>
    </source>
</evidence>
<evidence type="ECO:0000256" key="8">
    <source>
        <dbReference type="PIRSR" id="PIRSR601019-2"/>
    </source>
</evidence>
<reference evidence="9 10" key="1">
    <citation type="submission" date="2020-08" db="EMBL/GenBank/DDBJ databases">
        <authorList>
            <person name="Hejnol A."/>
        </authorList>
    </citation>
    <scope>NUCLEOTIDE SEQUENCE [LARGE SCALE GENOMIC DNA]</scope>
</reference>
<dbReference type="GO" id="GO:0005834">
    <property type="term" value="C:heterotrimeric G-protein complex"/>
    <property type="evidence" value="ECO:0007669"/>
    <property type="project" value="TreeGrafter"/>
</dbReference>
<dbReference type="InterPro" id="IPR001019">
    <property type="entry name" value="Gprotein_alpha_su"/>
</dbReference>
<feature type="binding site" evidence="7">
    <location>
        <begin position="315"/>
        <end position="318"/>
    </location>
    <ligand>
        <name>GTP</name>
        <dbReference type="ChEBI" id="CHEBI:37565"/>
    </ligand>
</feature>
<keyword evidence="6" id="KW-0807">Transducer</keyword>
<dbReference type="Gene3D" id="3.40.50.300">
    <property type="entry name" value="P-loop containing nucleotide triphosphate hydrolases"/>
    <property type="match status" value="2"/>
</dbReference>
<gene>
    <name evidence="9" type="ORF">DGYR_LOCUS6810</name>
</gene>
<dbReference type="AlphaFoldDB" id="A0A7I8VSU4"/>
<dbReference type="GO" id="GO:0001664">
    <property type="term" value="F:G protein-coupled receptor binding"/>
    <property type="evidence" value="ECO:0007669"/>
    <property type="project" value="TreeGrafter"/>
</dbReference>
<keyword evidence="2 8" id="KW-0479">Metal-binding</keyword>
<dbReference type="CDD" id="cd00066">
    <property type="entry name" value="G-alpha"/>
    <property type="match status" value="1"/>
</dbReference>
<dbReference type="EMBL" id="CAJFCJ010000009">
    <property type="protein sequence ID" value="CAD5118437.1"/>
    <property type="molecule type" value="Genomic_DNA"/>
</dbReference>
<evidence type="ECO:0000313" key="10">
    <source>
        <dbReference type="Proteomes" id="UP000549394"/>
    </source>
</evidence>
<dbReference type="GO" id="GO:0046872">
    <property type="term" value="F:metal ion binding"/>
    <property type="evidence" value="ECO:0007669"/>
    <property type="project" value="UniProtKB-KW"/>
</dbReference>
<dbReference type="InterPro" id="IPR027417">
    <property type="entry name" value="P-loop_NTPase"/>
</dbReference>
<comment type="caution">
    <text evidence="9">The sequence shown here is derived from an EMBL/GenBank/DDBJ whole genome shotgun (WGS) entry which is preliminary data.</text>
</comment>
<evidence type="ECO:0000313" key="9">
    <source>
        <dbReference type="EMBL" id="CAD5118437.1"/>
    </source>
</evidence>
<protein>
    <submittedName>
        <fullName evidence="9">DgyrCDS7145</fullName>
    </submittedName>
</protein>
<dbReference type="Pfam" id="PF00503">
    <property type="entry name" value="G-alpha"/>
    <property type="match status" value="1"/>
</dbReference>
<keyword evidence="10" id="KW-1185">Reference proteome</keyword>
<evidence type="ECO:0000256" key="1">
    <source>
        <dbReference type="ARBA" id="ARBA00011356"/>
    </source>
</evidence>
<dbReference type="GO" id="GO:0005737">
    <property type="term" value="C:cytoplasm"/>
    <property type="evidence" value="ECO:0007669"/>
    <property type="project" value="TreeGrafter"/>
</dbReference>
<dbReference type="SUPFAM" id="SSF52540">
    <property type="entry name" value="P-loop containing nucleoside triphosphate hydrolases"/>
    <property type="match status" value="1"/>
</dbReference>
<feature type="binding site" evidence="7">
    <location>
        <begin position="196"/>
        <end position="197"/>
    </location>
    <ligand>
        <name>GTP</name>
        <dbReference type="ChEBI" id="CHEBI:37565"/>
    </ligand>
</feature>
<feature type="binding site" evidence="8">
    <location>
        <position position="52"/>
    </location>
    <ligand>
        <name>Mg(2+)</name>
        <dbReference type="ChEBI" id="CHEBI:18420"/>
    </ligand>
</feature>
<organism evidence="9 10">
    <name type="scientific">Dimorphilus gyrociliatus</name>
    <dbReference type="NCBI Taxonomy" id="2664684"/>
    <lineage>
        <taxon>Eukaryota</taxon>
        <taxon>Metazoa</taxon>
        <taxon>Spiralia</taxon>
        <taxon>Lophotrochozoa</taxon>
        <taxon>Annelida</taxon>
        <taxon>Polychaeta</taxon>
        <taxon>Polychaeta incertae sedis</taxon>
        <taxon>Dinophilidae</taxon>
        <taxon>Dimorphilus</taxon>
    </lineage>
</organism>
<accession>A0A7I8VSU4</accession>
<dbReference type="PANTHER" id="PTHR10218">
    <property type="entry name" value="GTP-BINDING PROTEIN ALPHA SUBUNIT"/>
    <property type="match status" value="1"/>
</dbReference>
<evidence type="ECO:0000256" key="7">
    <source>
        <dbReference type="PIRSR" id="PIRSR601019-1"/>
    </source>
</evidence>
<feature type="binding site" evidence="7">
    <location>
        <begin position="48"/>
        <end position="53"/>
    </location>
    <ligand>
        <name>GTP</name>
        <dbReference type="ChEBI" id="CHEBI:37565"/>
    </ligand>
</feature>
<dbReference type="Gene3D" id="1.10.400.10">
    <property type="entry name" value="GI Alpha 1, domain 2-like"/>
    <property type="match status" value="2"/>
</dbReference>
<feature type="binding site" evidence="7">
    <location>
        <position position="373"/>
    </location>
    <ligand>
        <name>GTP</name>
        <dbReference type="ChEBI" id="CHEBI:37565"/>
    </ligand>
</feature>
<evidence type="ECO:0000256" key="5">
    <source>
        <dbReference type="ARBA" id="ARBA00023134"/>
    </source>
</evidence>
<dbReference type="GO" id="GO:0007188">
    <property type="term" value="P:adenylate cyclase-modulating G protein-coupled receptor signaling pathway"/>
    <property type="evidence" value="ECO:0007669"/>
    <property type="project" value="TreeGrafter"/>
</dbReference>
<dbReference type="SMART" id="SM00275">
    <property type="entry name" value="G_alpha"/>
    <property type="match status" value="1"/>
</dbReference>